<name>A0A2I0BHD5_9ASPA</name>
<proteinExistence type="predicted"/>
<organism evidence="1 2">
    <name type="scientific">Apostasia shenzhenica</name>
    <dbReference type="NCBI Taxonomy" id="1088818"/>
    <lineage>
        <taxon>Eukaryota</taxon>
        <taxon>Viridiplantae</taxon>
        <taxon>Streptophyta</taxon>
        <taxon>Embryophyta</taxon>
        <taxon>Tracheophyta</taxon>
        <taxon>Spermatophyta</taxon>
        <taxon>Magnoliopsida</taxon>
        <taxon>Liliopsida</taxon>
        <taxon>Asparagales</taxon>
        <taxon>Orchidaceae</taxon>
        <taxon>Apostasioideae</taxon>
        <taxon>Apostasia</taxon>
    </lineage>
</organism>
<dbReference type="Proteomes" id="UP000236161">
    <property type="component" value="Unassembled WGS sequence"/>
</dbReference>
<evidence type="ECO:0008006" key="3">
    <source>
        <dbReference type="Google" id="ProtNLM"/>
    </source>
</evidence>
<dbReference type="OrthoDB" id="660502at2759"/>
<gene>
    <name evidence="1" type="ORF">AXF42_Ash004697</name>
</gene>
<dbReference type="PANTHER" id="PTHR31972">
    <property type="entry name" value="EXPRESSED PROTEIN"/>
    <property type="match status" value="1"/>
</dbReference>
<dbReference type="InterPro" id="IPR008586">
    <property type="entry name" value="DUF868_pln"/>
</dbReference>
<dbReference type="PANTHER" id="PTHR31972:SF48">
    <property type="entry name" value="OS04G0407500 PROTEIN"/>
    <property type="match status" value="1"/>
</dbReference>
<dbReference type="EMBL" id="KZ451883">
    <property type="protein sequence ID" value="PKA67205.1"/>
    <property type="molecule type" value="Genomic_DNA"/>
</dbReference>
<evidence type="ECO:0000313" key="2">
    <source>
        <dbReference type="Proteomes" id="UP000236161"/>
    </source>
</evidence>
<accession>A0A2I0BHD5</accession>
<reference evidence="1 2" key="1">
    <citation type="journal article" date="2017" name="Nature">
        <title>The Apostasia genome and the evolution of orchids.</title>
        <authorList>
            <person name="Zhang G.Q."/>
            <person name="Liu K.W."/>
            <person name="Li Z."/>
            <person name="Lohaus R."/>
            <person name="Hsiao Y.Y."/>
            <person name="Niu S.C."/>
            <person name="Wang J.Y."/>
            <person name="Lin Y.C."/>
            <person name="Xu Q."/>
            <person name="Chen L.J."/>
            <person name="Yoshida K."/>
            <person name="Fujiwara S."/>
            <person name="Wang Z.W."/>
            <person name="Zhang Y.Q."/>
            <person name="Mitsuda N."/>
            <person name="Wang M."/>
            <person name="Liu G.H."/>
            <person name="Pecoraro L."/>
            <person name="Huang H.X."/>
            <person name="Xiao X.J."/>
            <person name="Lin M."/>
            <person name="Wu X.Y."/>
            <person name="Wu W.L."/>
            <person name="Chen Y.Y."/>
            <person name="Chang S.B."/>
            <person name="Sakamoto S."/>
            <person name="Ohme-Takagi M."/>
            <person name="Yagi M."/>
            <person name="Zeng S.J."/>
            <person name="Shen C.Y."/>
            <person name="Yeh C.M."/>
            <person name="Luo Y.B."/>
            <person name="Tsai W.C."/>
            <person name="Van de Peer Y."/>
            <person name="Liu Z.J."/>
        </authorList>
    </citation>
    <scope>NUCLEOTIDE SEQUENCE [LARGE SCALE GENOMIC DNA]</scope>
    <source>
        <strain evidence="2">cv. Shenzhen</strain>
        <tissue evidence="1">Stem</tissue>
    </source>
</reference>
<dbReference type="Pfam" id="PF05910">
    <property type="entry name" value="DUF868"/>
    <property type="match status" value="1"/>
</dbReference>
<dbReference type="STRING" id="1088818.A0A2I0BHD5"/>
<keyword evidence="2" id="KW-1185">Reference proteome</keyword>
<protein>
    <recommendedName>
        <fullName evidence="3">DUF868 domain-containing protein</fullName>
    </recommendedName>
</protein>
<sequence length="204" mass="23049">MQMKSGRYGLGPEPIYGFYVAVIVDGELCLLIGDKGTEFLSKFEGMFRLPNVDVIRRRETIVIRDSGGGDYSTTARFSAVGKEHEIWIRFAGGRRGEEELVVAVDRKEAVQARSLRWNFRGSQVLFVDGMVVDMMWDLHDWWFAGSGGGGGATFMFRTRSSPDARLWSEEEMEGPVGGFSLVIQAFTFRGLSWQEFRRKIKIAV</sequence>
<dbReference type="AlphaFoldDB" id="A0A2I0BHD5"/>
<evidence type="ECO:0000313" key="1">
    <source>
        <dbReference type="EMBL" id="PKA67205.1"/>
    </source>
</evidence>